<protein>
    <submittedName>
        <fullName evidence="1">Uncharacterized protein</fullName>
    </submittedName>
</protein>
<sequence length="135" mass="15202">MSSSLFSSLAPFESDHPNNFTFDHMKRSLISSRRVQLIKKTNTTKTQSSLPSIHPCLSISNRDASLTNSKRINSPLEPIIHRVSHVHRYPHSLSYITAFFGITIEVAFAWGGRGSCGGVDNFPNWMRIREVEKGD</sequence>
<proteinExistence type="predicted"/>
<evidence type="ECO:0000313" key="2">
    <source>
        <dbReference type="Proteomes" id="UP000322873"/>
    </source>
</evidence>
<gene>
    <name evidence="1" type="ORF">EYC84_008539</name>
</gene>
<comment type="caution">
    <text evidence="1">The sequence shown here is derived from an EMBL/GenBank/DDBJ whole genome shotgun (WGS) entry which is preliminary data.</text>
</comment>
<organism evidence="1 2">
    <name type="scientific">Monilinia fructicola</name>
    <name type="common">Brown rot fungus</name>
    <name type="synonym">Ciboria fructicola</name>
    <dbReference type="NCBI Taxonomy" id="38448"/>
    <lineage>
        <taxon>Eukaryota</taxon>
        <taxon>Fungi</taxon>
        <taxon>Dikarya</taxon>
        <taxon>Ascomycota</taxon>
        <taxon>Pezizomycotina</taxon>
        <taxon>Leotiomycetes</taxon>
        <taxon>Helotiales</taxon>
        <taxon>Sclerotiniaceae</taxon>
        <taxon>Monilinia</taxon>
    </lineage>
</organism>
<evidence type="ECO:0000313" key="1">
    <source>
        <dbReference type="EMBL" id="KAA8568140.1"/>
    </source>
</evidence>
<keyword evidence="2" id="KW-1185">Reference proteome</keyword>
<dbReference type="Proteomes" id="UP000322873">
    <property type="component" value="Unassembled WGS sequence"/>
</dbReference>
<dbReference type="AlphaFoldDB" id="A0A5M9JHK7"/>
<accession>A0A5M9JHK7</accession>
<dbReference type="EMBL" id="VICG01000010">
    <property type="protein sequence ID" value="KAA8568140.1"/>
    <property type="molecule type" value="Genomic_DNA"/>
</dbReference>
<name>A0A5M9JHK7_MONFR</name>
<reference evidence="1 2" key="1">
    <citation type="submission" date="2019-06" db="EMBL/GenBank/DDBJ databases">
        <title>Genome Sequence of the Brown Rot Fungal Pathogen Monilinia fructicola.</title>
        <authorList>
            <person name="De Miccolis Angelini R.M."/>
            <person name="Landi L."/>
            <person name="Abate D."/>
            <person name="Pollastro S."/>
            <person name="Romanazzi G."/>
            <person name="Faretra F."/>
        </authorList>
    </citation>
    <scope>NUCLEOTIDE SEQUENCE [LARGE SCALE GENOMIC DNA]</scope>
    <source>
        <strain evidence="1 2">Mfrc123</strain>
    </source>
</reference>